<evidence type="ECO:0008006" key="4">
    <source>
        <dbReference type="Google" id="ProtNLM"/>
    </source>
</evidence>
<feature type="signal peptide" evidence="1">
    <location>
        <begin position="1"/>
        <end position="31"/>
    </location>
</feature>
<dbReference type="Proteomes" id="UP001139648">
    <property type="component" value="Unassembled WGS sequence"/>
</dbReference>
<gene>
    <name evidence="2" type="ORF">HD597_012920</name>
</gene>
<protein>
    <recommendedName>
        <fullName evidence="4">Secreted protein</fullName>
    </recommendedName>
</protein>
<dbReference type="AlphaFoldDB" id="A0A9X2KD77"/>
<name>A0A9X2KD77_9ACTN</name>
<keyword evidence="3" id="KW-1185">Reference proteome</keyword>
<comment type="caution">
    <text evidence="2">The sequence shown here is derived from an EMBL/GenBank/DDBJ whole genome shotgun (WGS) entry which is preliminary data.</text>
</comment>
<feature type="chain" id="PRO_5040835713" description="Secreted protein" evidence="1">
    <location>
        <begin position="32"/>
        <end position="202"/>
    </location>
</feature>
<evidence type="ECO:0000313" key="2">
    <source>
        <dbReference type="EMBL" id="MCP2365816.1"/>
    </source>
</evidence>
<dbReference type="RefSeq" id="WP_253760367.1">
    <property type="nucleotide sequence ID" value="NZ_BAABKA010000019.1"/>
</dbReference>
<accession>A0A9X2KD77</accession>
<sequence>MKSTGSTRRPLRYTAAALTSLVLTWAGIAAAAGPAAAAAAQHQPAVVGASQARLGPIDCVFAVGRFKVSLGIPRPEGVTGPIHPSQRRPTGSVAATGHVDVTDNRSCSKAKVQFSIQRKVCGFWGCTWKDLAKTHFLDLPEYGRVPADLSVACRTGEHSYRMYARVSWVEVVFDNRGTRWYGGLEPKMGFYNGRSEKIHCDV</sequence>
<dbReference type="EMBL" id="JAMZEB010000004">
    <property type="protein sequence ID" value="MCP2365816.1"/>
    <property type="molecule type" value="Genomic_DNA"/>
</dbReference>
<evidence type="ECO:0000313" key="3">
    <source>
        <dbReference type="Proteomes" id="UP001139648"/>
    </source>
</evidence>
<evidence type="ECO:0000256" key="1">
    <source>
        <dbReference type="SAM" id="SignalP"/>
    </source>
</evidence>
<proteinExistence type="predicted"/>
<organism evidence="2 3">
    <name type="scientific">Nonomuraea thailandensis</name>
    <dbReference type="NCBI Taxonomy" id="1188745"/>
    <lineage>
        <taxon>Bacteria</taxon>
        <taxon>Bacillati</taxon>
        <taxon>Actinomycetota</taxon>
        <taxon>Actinomycetes</taxon>
        <taxon>Streptosporangiales</taxon>
        <taxon>Streptosporangiaceae</taxon>
        <taxon>Nonomuraea</taxon>
    </lineage>
</organism>
<keyword evidence="1" id="KW-0732">Signal</keyword>
<reference evidence="2" key="1">
    <citation type="submission" date="2022-06" db="EMBL/GenBank/DDBJ databases">
        <title>Sequencing the genomes of 1000 actinobacteria strains.</title>
        <authorList>
            <person name="Klenk H.-P."/>
        </authorList>
    </citation>
    <scope>NUCLEOTIDE SEQUENCE</scope>
    <source>
        <strain evidence="2">DSM 46694</strain>
    </source>
</reference>